<dbReference type="HOGENOM" id="CLU_018544_12_4_1"/>
<dbReference type="EMBL" id="KN838536">
    <property type="protein sequence ID" value="KIK10251.1"/>
    <property type="molecule type" value="Genomic_DNA"/>
</dbReference>
<evidence type="ECO:0000313" key="1">
    <source>
        <dbReference type="EMBL" id="KIK10251.1"/>
    </source>
</evidence>
<name>A0A0C9XZ77_9AGAR</name>
<proteinExistence type="predicted"/>
<dbReference type="OrthoDB" id="3139399at2759"/>
<evidence type="ECO:0000313" key="2">
    <source>
        <dbReference type="Proteomes" id="UP000054477"/>
    </source>
</evidence>
<sequence length="565" mass="64461">MYHLRFPFGKSISNISARTQTVPPEEISIDELRRWIRSPGTLDEVDLFRIHQSIERHEAHLRSLAHGINQVQMERTSGGGCCGLLRKADHSTLLQEDRERIDASLQLRKSLLAPIRRLPPELLSEIFAHCLPNKRFVTPSPTSAPLFLGQVNALWRNISMSTPKLWSSMEISHELCKPDRLLPLMETWIARAKERPLSLSIKGGILSAETPQARWLASLFRQHTARWQHLRFELPKDVLPIFMSSLSLPMLETFEIYSSGGLTEAWMYDLSNVLCSALRLHHFAWDNDVWQIFPLRLPWSQLTRLMLNTAVSFDQCLTILGESHVLTHVSFQNVSVVGVSSHDPISLPGLISFVISIHEDADNDLAFFLDLLTLSNLREFLLNCHVWPHEAMASFLRRSQCPLESFNLFFPPVTETEIMECLEIVQATLEELTIQDGIEGVITDCILDHLTAAGDNHRILCPNLQVIALYDCILCTSGRYAKMIESRLNPRLHTPTMKVVEIYENEVELEKLKELRKQGLILKIYSISGQPLDLLPEEMARLNELREEGLVLRQAYGTFRGEADD</sequence>
<gene>
    <name evidence="1" type="ORF">K443DRAFT_670873</name>
</gene>
<accession>A0A0C9XZ77</accession>
<dbReference type="AlphaFoldDB" id="A0A0C9XZ77"/>
<protein>
    <recommendedName>
        <fullName evidence="3">F-box domain-containing protein</fullName>
    </recommendedName>
</protein>
<organism evidence="1 2">
    <name type="scientific">Laccaria amethystina LaAM-08-1</name>
    <dbReference type="NCBI Taxonomy" id="1095629"/>
    <lineage>
        <taxon>Eukaryota</taxon>
        <taxon>Fungi</taxon>
        <taxon>Dikarya</taxon>
        <taxon>Basidiomycota</taxon>
        <taxon>Agaricomycotina</taxon>
        <taxon>Agaricomycetes</taxon>
        <taxon>Agaricomycetidae</taxon>
        <taxon>Agaricales</taxon>
        <taxon>Agaricineae</taxon>
        <taxon>Hydnangiaceae</taxon>
        <taxon>Laccaria</taxon>
    </lineage>
</organism>
<dbReference type="STRING" id="1095629.A0A0C9XZ77"/>
<dbReference type="Proteomes" id="UP000054477">
    <property type="component" value="Unassembled WGS sequence"/>
</dbReference>
<reference evidence="1 2" key="1">
    <citation type="submission" date="2014-04" db="EMBL/GenBank/DDBJ databases">
        <authorList>
            <consortium name="DOE Joint Genome Institute"/>
            <person name="Kuo A."/>
            <person name="Kohler A."/>
            <person name="Nagy L.G."/>
            <person name="Floudas D."/>
            <person name="Copeland A."/>
            <person name="Barry K.W."/>
            <person name="Cichocki N."/>
            <person name="Veneault-Fourrey C."/>
            <person name="LaButti K."/>
            <person name="Lindquist E.A."/>
            <person name="Lipzen A."/>
            <person name="Lundell T."/>
            <person name="Morin E."/>
            <person name="Murat C."/>
            <person name="Sun H."/>
            <person name="Tunlid A."/>
            <person name="Henrissat B."/>
            <person name="Grigoriev I.V."/>
            <person name="Hibbett D.S."/>
            <person name="Martin F."/>
            <person name="Nordberg H.P."/>
            <person name="Cantor M.N."/>
            <person name="Hua S.X."/>
        </authorList>
    </citation>
    <scope>NUCLEOTIDE SEQUENCE [LARGE SCALE GENOMIC DNA]</scope>
    <source>
        <strain evidence="1 2">LaAM-08-1</strain>
    </source>
</reference>
<evidence type="ECO:0008006" key="3">
    <source>
        <dbReference type="Google" id="ProtNLM"/>
    </source>
</evidence>
<keyword evidence="2" id="KW-1185">Reference proteome</keyword>
<reference evidence="2" key="2">
    <citation type="submission" date="2015-01" db="EMBL/GenBank/DDBJ databases">
        <title>Evolutionary Origins and Diversification of the Mycorrhizal Mutualists.</title>
        <authorList>
            <consortium name="DOE Joint Genome Institute"/>
            <consortium name="Mycorrhizal Genomics Consortium"/>
            <person name="Kohler A."/>
            <person name="Kuo A."/>
            <person name="Nagy L.G."/>
            <person name="Floudas D."/>
            <person name="Copeland A."/>
            <person name="Barry K.W."/>
            <person name="Cichocki N."/>
            <person name="Veneault-Fourrey C."/>
            <person name="LaButti K."/>
            <person name="Lindquist E.A."/>
            <person name="Lipzen A."/>
            <person name="Lundell T."/>
            <person name="Morin E."/>
            <person name="Murat C."/>
            <person name="Riley R."/>
            <person name="Ohm R."/>
            <person name="Sun H."/>
            <person name="Tunlid A."/>
            <person name="Henrissat B."/>
            <person name="Grigoriev I.V."/>
            <person name="Hibbett D.S."/>
            <person name="Martin F."/>
        </authorList>
    </citation>
    <scope>NUCLEOTIDE SEQUENCE [LARGE SCALE GENOMIC DNA]</scope>
    <source>
        <strain evidence="2">LaAM-08-1</strain>
    </source>
</reference>